<dbReference type="Proteomes" id="UP001217476">
    <property type="component" value="Chromosome"/>
</dbReference>
<feature type="transmembrane region" description="Helical" evidence="1">
    <location>
        <begin position="6"/>
        <end position="28"/>
    </location>
</feature>
<reference evidence="2" key="1">
    <citation type="submission" date="2023-03" db="EMBL/GenBank/DDBJ databases">
        <title>Andean soil-derived lignocellulolytic bacterial consortium as a source of novel taxa and putative plastic-active enzymes.</title>
        <authorList>
            <person name="Diaz-Garcia L."/>
            <person name="Chuvochina M."/>
            <person name="Feuerriegel G."/>
            <person name="Bunk B."/>
            <person name="Sproer C."/>
            <person name="Streit W.R."/>
            <person name="Rodriguez L.M."/>
            <person name="Overmann J."/>
            <person name="Jimenez D.J."/>
        </authorList>
    </citation>
    <scope>NUCLEOTIDE SEQUENCE</scope>
    <source>
        <strain evidence="2">MAG 4196</strain>
    </source>
</reference>
<evidence type="ECO:0000256" key="1">
    <source>
        <dbReference type="SAM" id="Phobius"/>
    </source>
</evidence>
<dbReference type="EMBL" id="CP119312">
    <property type="protein sequence ID" value="WEK05540.1"/>
    <property type="molecule type" value="Genomic_DNA"/>
</dbReference>
<name>A0AAJ6B0B7_9HYPH</name>
<organism evidence="2 3">
    <name type="scientific">Candidatus Devosia phytovorans</name>
    <dbReference type="NCBI Taxonomy" id="3121372"/>
    <lineage>
        <taxon>Bacteria</taxon>
        <taxon>Pseudomonadati</taxon>
        <taxon>Pseudomonadota</taxon>
        <taxon>Alphaproteobacteria</taxon>
        <taxon>Hyphomicrobiales</taxon>
        <taxon>Devosiaceae</taxon>
        <taxon>Devosia</taxon>
    </lineage>
</organism>
<sequence>MMDLNFLVALAIIPVGSLIVGIAAYLMARGDEAQAKAERLRQNHS</sequence>
<protein>
    <submittedName>
        <fullName evidence="2">Uncharacterized protein</fullName>
    </submittedName>
</protein>
<gene>
    <name evidence="2" type="ORF">P0Y65_04590</name>
</gene>
<accession>A0AAJ6B0B7</accession>
<dbReference type="AlphaFoldDB" id="A0AAJ6B0B7"/>
<keyword evidence="1" id="KW-0812">Transmembrane</keyword>
<keyword evidence="1" id="KW-0472">Membrane</keyword>
<evidence type="ECO:0000313" key="2">
    <source>
        <dbReference type="EMBL" id="WEK05540.1"/>
    </source>
</evidence>
<proteinExistence type="predicted"/>
<evidence type="ECO:0000313" key="3">
    <source>
        <dbReference type="Proteomes" id="UP001217476"/>
    </source>
</evidence>
<keyword evidence="1" id="KW-1133">Transmembrane helix</keyword>